<dbReference type="OrthoDB" id="5273847at2759"/>
<feature type="domain" description="DUF7600" evidence="1">
    <location>
        <begin position="83"/>
        <end position="232"/>
    </location>
</feature>
<sequence length="377" mass="42105">MESSLFWTSKIKSEECDFAFEVHELEPSKFVNSMWLYRFICIQRAASLHNRARIWELGRCLKSILDLSEPDATTIVNNPRDPVSLDWMKLSWPIKAPNTSDPQQYIEGCQTLYTQRVIFSSHLRQITVSCIGIEGTVYITGLKLSFDDGTSTQLGYRSRDNPSADIVAFGGFIVAVGTAGIHGLQIIDEGSDVTKWFGSNRRCPQTRMLKSEEEIVGMTASFDGFKLVSLALGRPIRRKRKSWPGLLSSALWYPCLPRENLRMKDRVSVGQSPTKSRHNLLFWVWFGGPGGSYLQYLTGISVTRSKGGFGGIEFHFSADSVPITSRKLGLCDDKLGPDFAIDGAGGEYITFVYGKFPQLPYLPALVVCHKQAFTGVD</sequence>
<proteinExistence type="predicted"/>
<evidence type="ECO:0000259" key="1">
    <source>
        <dbReference type="Pfam" id="PF24539"/>
    </source>
</evidence>
<dbReference type="GeneID" id="36538924"/>
<protein>
    <recommendedName>
        <fullName evidence="1">DUF7600 domain-containing protein</fullName>
    </recommendedName>
</protein>
<dbReference type="Proteomes" id="UP000234474">
    <property type="component" value="Unassembled WGS sequence"/>
</dbReference>
<comment type="caution">
    <text evidence="2">The sequence shown here is derived from an EMBL/GenBank/DDBJ whole genome shotgun (WGS) entry which is preliminary data.</text>
</comment>
<organism evidence="2 3">
    <name type="scientific">Aspergillus novofumigatus (strain IBT 16806)</name>
    <dbReference type="NCBI Taxonomy" id="1392255"/>
    <lineage>
        <taxon>Eukaryota</taxon>
        <taxon>Fungi</taxon>
        <taxon>Dikarya</taxon>
        <taxon>Ascomycota</taxon>
        <taxon>Pezizomycotina</taxon>
        <taxon>Eurotiomycetes</taxon>
        <taxon>Eurotiomycetidae</taxon>
        <taxon>Eurotiales</taxon>
        <taxon>Aspergillaceae</taxon>
        <taxon>Aspergillus</taxon>
        <taxon>Aspergillus subgen. Fumigati</taxon>
    </lineage>
</organism>
<dbReference type="Pfam" id="PF24539">
    <property type="entry name" value="DUF7600"/>
    <property type="match status" value="1"/>
</dbReference>
<evidence type="ECO:0000313" key="2">
    <source>
        <dbReference type="EMBL" id="PKX96387.1"/>
    </source>
</evidence>
<dbReference type="EMBL" id="MSZS01000002">
    <property type="protein sequence ID" value="PKX96387.1"/>
    <property type="molecule type" value="Genomic_DNA"/>
</dbReference>
<dbReference type="STRING" id="1392255.A0A2I1CFH5"/>
<name>A0A2I1CFH5_ASPN1</name>
<dbReference type="OMA" id="HNRARIW"/>
<accession>A0A2I1CFH5</accession>
<reference evidence="3" key="1">
    <citation type="journal article" date="2018" name="Proc. Natl. Acad. Sci. U.S.A.">
        <title>Linking secondary metabolites to gene clusters through genome sequencing of six diverse Aspergillus species.</title>
        <authorList>
            <person name="Kaerboelling I."/>
            <person name="Vesth T.C."/>
            <person name="Frisvad J.C."/>
            <person name="Nybo J.L."/>
            <person name="Theobald S."/>
            <person name="Kuo A."/>
            <person name="Bowyer P."/>
            <person name="Matsuda Y."/>
            <person name="Mondo S."/>
            <person name="Lyhne E.K."/>
            <person name="Kogle M.E."/>
            <person name="Clum A."/>
            <person name="Lipzen A."/>
            <person name="Salamov A."/>
            <person name="Ngan C.Y."/>
            <person name="Daum C."/>
            <person name="Chiniquy J."/>
            <person name="Barry K."/>
            <person name="LaButti K."/>
            <person name="Haridas S."/>
            <person name="Simmons B.A."/>
            <person name="Magnuson J.K."/>
            <person name="Mortensen U.H."/>
            <person name="Larsen T.O."/>
            <person name="Grigoriev I.V."/>
            <person name="Baker S.E."/>
            <person name="Andersen M.R."/>
        </authorList>
    </citation>
    <scope>NUCLEOTIDE SEQUENCE [LARGE SCALE GENOMIC DNA]</scope>
    <source>
        <strain evidence="3">IBT 16806</strain>
    </source>
</reference>
<evidence type="ECO:0000313" key="3">
    <source>
        <dbReference type="Proteomes" id="UP000234474"/>
    </source>
</evidence>
<dbReference type="AlphaFoldDB" id="A0A2I1CFH5"/>
<dbReference type="RefSeq" id="XP_024684982.1">
    <property type="nucleotide sequence ID" value="XM_024831587.1"/>
</dbReference>
<dbReference type="VEuPathDB" id="FungiDB:P174DRAFT_509624"/>
<keyword evidence="3" id="KW-1185">Reference proteome</keyword>
<gene>
    <name evidence="2" type="ORF">P174DRAFT_509624</name>
</gene>
<dbReference type="InterPro" id="IPR056021">
    <property type="entry name" value="DUF7600"/>
</dbReference>